<dbReference type="AlphaFoldDB" id="C8P6S5"/>
<dbReference type="STRING" id="525309.HMPREF0494_1019"/>
<evidence type="ECO:0000313" key="2">
    <source>
        <dbReference type="EMBL" id="EEW53863.1"/>
    </source>
</evidence>
<dbReference type="HOGENOM" id="CLU_3311541_0_0_9"/>
<name>C8P6S5_9LACO</name>
<reference evidence="2 3" key="1">
    <citation type="submission" date="2009-09" db="EMBL/GenBank/DDBJ databases">
        <authorList>
            <person name="Qin X."/>
            <person name="Bachman B."/>
            <person name="Battles P."/>
            <person name="Bell A."/>
            <person name="Bess C."/>
            <person name="Bickham C."/>
            <person name="Chaboub L."/>
            <person name="Chen D."/>
            <person name="Coyle M."/>
            <person name="Deiros D.R."/>
            <person name="Dinh H."/>
            <person name="Forbes L."/>
            <person name="Fowler G."/>
            <person name="Francisco L."/>
            <person name="Fu Q."/>
            <person name="Gubbala S."/>
            <person name="Hale W."/>
            <person name="Han Y."/>
            <person name="Hemphill L."/>
            <person name="Highlander S.K."/>
            <person name="Hirani K."/>
            <person name="Hogues M."/>
            <person name="Jackson L."/>
            <person name="Jakkamsetti A."/>
            <person name="Javaid M."/>
            <person name="Jiang H."/>
            <person name="Korchina V."/>
            <person name="Kovar C."/>
            <person name="Lara F."/>
            <person name="Lee S."/>
            <person name="Mata R."/>
            <person name="Mathew T."/>
            <person name="Moen C."/>
            <person name="Morales K."/>
            <person name="Munidasa M."/>
            <person name="Nazareth L."/>
            <person name="Ngo R."/>
            <person name="Nguyen L."/>
            <person name="Okwuonu G."/>
            <person name="Ongeri F."/>
            <person name="Patil S."/>
            <person name="Petrosino J."/>
            <person name="Pham C."/>
            <person name="Pham P."/>
            <person name="Pu L.-L."/>
            <person name="Puazo M."/>
            <person name="Raj R."/>
            <person name="Reid J."/>
            <person name="Rouhana J."/>
            <person name="Saada N."/>
            <person name="Shang Y."/>
            <person name="Simmons D."/>
            <person name="Thornton R."/>
            <person name="Warren J."/>
            <person name="Weissenberger G."/>
            <person name="Zhang J."/>
            <person name="Zhang L."/>
            <person name="Zhou C."/>
            <person name="Zhu D."/>
            <person name="Muzny D."/>
            <person name="Worley K."/>
            <person name="Gibbs R."/>
        </authorList>
    </citation>
    <scope>NUCLEOTIDE SEQUENCE [LARGE SCALE GENOMIC DNA]</scope>
    <source>
        <strain evidence="2 3">DSM 16041</strain>
    </source>
</reference>
<dbReference type="EMBL" id="ACLL01000023">
    <property type="protein sequence ID" value="EEW53863.1"/>
    <property type="molecule type" value="Genomic_DNA"/>
</dbReference>
<sequence>MAVPLPYVCNREELLMELSEAKKKIEAMQQEAARFGRSL</sequence>
<evidence type="ECO:0000313" key="3">
    <source>
        <dbReference type="Proteomes" id="UP000003675"/>
    </source>
</evidence>
<protein>
    <submittedName>
        <fullName evidence="2">Uncharacterized protein</fullName>
    </submittedName>
</protein>
<gene>
    <name evidence="2" type="ORF">HMPREF0494_1019</name>
</gene>
<proteinExistence type="predicted"/>
<accession>C8P6S5</accession>
<feature type="coiled-coil region" evidence="1">
    <location>
        <begin position="11"/>
        <end position="38"/>
    </location>
</feature>
<comment type="caution">
    <text evidence="2">The sequence shown here is derived from an EMBL/GenBank/DDBJ whole genome shotgun (WGS) entry which is preliminary data.</text>
</comment>
<organism evidence="2 3">
    <name type="scientific">Limosilactobacillus antri DSM 16041</name>
    <dbReference type="NCBI Taxonomy" id="525309"/>
    <lineage>
        <taxon>Bacteria</taxon>
        <taxon>Bacillati</taxon>
        <taxon>Bacillota</taxon>
        <taxon>Bacilli</taxon>
        <taxon>Lactobacillales</taxon>
        <taxon>Lactobacillaceae</taxon>
        <taxon>Limosilactobacillus</taxon>
    </lineage>
</organism>
<keyword evidence="1" id="KW-0175">Coiled coil</keyword>
<evidence type="ECO:0000256" key="1">
    <source>
        <dbReference type="SAM" id="Coils"/>
    </source>
</evidence>
<dbReference type="Proteomes" id="UP000003675">
    <property type="component" value="Unassembled WGS sequence"/>
</dbReference>